<dbReference type="Ensembl" id="ENSAPET00000033691.1">
    <property type="protein sequence ID" value="ENSAPEP00000032826.1"/>
    <property type="gene ID" value="ENSAPEG00000023314.1"/>
</dbReference>
<dbReference type="OMA" id="LLMLYHW"/>
<proteinExistence type="predicted"/>
<name>A0A3P8U7R6_AMPPE</name>
<keyword evidence="2" id="KW-1185">Reference proteome</keyword>
<dbReference type="Proteomes" id="UP000265080">
    <property type="component" value="Chromosome 23"/>
</dbReference>
<reference evidence="1" key="2">
    <citation type="submission" date="2025-08" db="UniProtKB">
        <authorList>
            <consortium name="Ensembl"/>
        </authorList>
    </citation>
    <scope>IDENTIFICATION</scope>
</reference>
<protein>
    <submittedName>
        <fullName evidence="1">Uncharacterized protein</fullName>
    </submittedName>
</protein>
<reference evidence="1 2" key="1">
    <citation type="submission" date="2018-03" db="EMBL/GenBank/DDBJ databases">
        <title>Finding Nemo's genes: A chromosome-scale reference assembly of the genome of the orange clownfish Amphiprion percula.</title>
        <authorList>
            <person name="Lehmann R."/>
        </authorList>
    </citation>
    <scope>NUCLEOTIDE SEQUENCE</scope>
</reference>
<dbReference type="AlphaFoldDB" id="A0A3P8U7R6"/>
<organism evidence="1 2">
    <name type="scientific">Amphiprion percula</name>
    <name type="common">Orange clownfish</name>
    <name type="synonym">Lutjanus percula</name>
    <dbReference type="NCBI Taxonomy" id="161767"/>
    <lineage>
        <taxon>Eukaryota</taxon>
        <taxon>Metazoa</taxon>
        <taxon>Chordata</taxon>
        <taxon>Craniata</taxon>
        <taxon>Vertebrata</taxon>
        <taxon>Euteleostomi</taxon>
        <taxon>Actinopterygii</taxon>
        <taxon>Neopterygii</taxon>
        <taxon>Teleostei</taxon>
        <taxon>Neoteleostei</taxon>
        <taxon>Acanthomorphata</taxon>
        <taxon>Ovalentaria</taxon>
        <taxon>Pomacentridae</taxon>
        <taxon>Amphiprion</taxon>
    </lineage>
</organism>
<sequence length="89" mass="10520">LIYAVLFYFFQIYHTRKSSDCKLKLDFDCLFSEDSISSFSPEKVILALGQTASLLMLYHWYRFPRGVYDKEITKSHLCQQTRFPPAQLN</sequence>
<accession>A0A3P8U7R6</accession>
<evidence type="ECO:0000313" key="2">
    <source>
        <dbReference type="Proteomes" id="UP000265080"/>
    </source>
</evidence>
<reference evidence="1" key="3">
    <citation type="submission" date="2025-09" db="UniProtKB">
        <authorList>
            <consortium name="Ensembl"/>
        </authorList>
    </citation>
    <scope>IDENTIFICATION</scope>
</reference>
<evidence type="ECO:0000313" key="1">
    <source>
        <dbReference type="Ensembl" id="ENSAPEP00000032826.1"/>
    </source>
</evidence>